<protein>
    <submittedName>
        <fullName evidence="7">Iron-containing alcohol dehydrogenase</fullName>
    </submittedName>
</protein>
<gene>
    <name evidence="7" type="ORF">GCM10007418_14100</name>
</gene>
<dbReference type="Gene3D" id="3.40.50.1970">
    <property type="match status" value="1"/>
</dbReference>
<keyword evidence="4" id="KW-0520">NAD</keyword>
<dbReference type="Pfam" id="PF25137">
    <property type="entry name" value="ADH_Fe_C"/>
    <property type="match status" value="1"/>
</dbReference>
<evidence type="ECO:0000259" key="6">
    <source>
        <dbReference type="Pfam" id="PF25137"/>
    </source>
</evidence>
<feature type="domain" description="Alcohol dehydrogenase iron-type/glycerol dehydrogenase GldA" evidence="5">
    <location>
        <begin position="11"/>
        <end position="177"/>
    </location>
</feature>
<organism evidence="7 8">
    <name type="scientific">Halopseudomonas salina</name>
    <dbReference type="NCBI Taxonomy" id="1323744"/>
    <lineage>
        <taxon>Bacteria</taxon>
        <taxon>Pseudomonadati</taxon>
        <taxon>Pseudomonadota</taxon>
        <taxon>Gammaproteobacteria</taxon>
        <taxon>Pseudomonadales</taxon>
        <taxon>Pseudomonadaceae</taxon>
        <taxon>Halopseudomonas</taxon>
    </lineage>
</organism>
<keyword evidence="8" id="KW-1185">Reference proteome</keyword>
<dbReference type="EMBL" id="BMFF01000002">
    <property type="protein sequence ID" value="GGC95748.1"/>
    <property type="molecule type" value="Genomic_DNA"/>
</dbReference>
<dbReference type="PROSITE" id="PS00913">
    <property type="entry name" value="ADH_IRON_1"/>
    <property type="match status" value="1"/>
</dbReference>
<feature type="domain" description="Fe-containing alcohol dehydrogenase-like C-terminal" evidence="6">
    <location>
        <begin position="189"/>
        <end position="386"/>
    </location>
</feature>
<comment type="similarity">
    <text evidence="2">Belongs to the iron-containing alcohol dehydrogenase family.</text>
</comment>
<dbReference type="SUPFAM" id="SSF56796">
    <property type="entry name" value="Dehydroquinate synthase-like"/>
    <property type="match status" value="1"/>
</dbReference>
<name>A0ABQ1PEP3_9GAMM</name>
<dbReference type="InterPro" id="IPR056798">
    <property type="entry name" value="ADH_Fe_C"/>
</dbReference>
<dbReference type="PANTHER" id="PTHR11496:SF102">
    <property type="entry name" value="ALCOHOL DEHYDROGENASE 4"/>
    <property type="match status" value="1"/>
</dbReference>
<evidence type="ECO:0000256" key="2">
    <source>
        <dbReference type="ARBA" id="ARBA00007358"/>
    </source>
</evidence>
<evidence type="ECO:0000313" key="7">
    <source>
        <dbReference type="EMBL" id="GGC95748.1"/>
    </source>
</evidence>
<dbReference type="InterPro" id="IPR018211">
    <property type="entry name" value="ADH_Fe_CS"/>
</dbReference>
<dbReference type="Proteomes" id="UP000638188">
    <property type="component" value="Unassembled WGS sequence"/>
</dbReference>
<evidence type="ECO:0000313" key="8">
    <source>
        <dbReference type="Proteomes" id="UP000638188"/>
    </source>
</evidence>
<reference evidence="8" key="1">
    <citation type="journal article" date="2019" name="Int. J. Syst. Evol. Microbiol.">
        <title>The Global Catalogue of Microorganisms (GCM) 10K type strain sequencing project: providing services to taxonomists for standard genome sequencing and annotation.</title>
        <authorList>
            <consortium name="The Broad Institute Genomics Platform"/>
            <consortium name="The Broad Institute Genome Sequencing Center for Infectious Disease"/>
            <person name="Wu L."/>
            <person name="Ma J."/>
        </authorList>
    </citation>
    <scope>NUCLEOTIDE SEQUENCE [LARGE SCALE GENOMIC DNA]</scope>
    <source>
        <strain evidence="8">CGMCC 1.12482</strain>
    </source>
</reference>
<dbReference type="InterPro" id="IPR001670">
    <property type="entry name" value="ADH_Fe/GldA"/>
</dbReference>
<dbReference type="PANTHER" id="PTHR11496">
    <property type="entry name" value="ALCOHOL DEHYDROGENASE"/>
    <property type="match status" value="1"/>
</dbReference>
<comment type="caution">
    <text evidence="7">The sequence shown here is derived from an EMBL/GenBank/DDBJ whole genome shotgun (WGS) entry which is preliminary data.</text>
</comment>
<dbReference type="Gene3D" id="1.20.1090.10">
    <property type="entry name" value="Dehydroquinate synthase-like - alpha domain"/>
    <property type="match status" value="1"/>
</dbReference>
<dbReference type="InterPro" id="IPR039697">
    <property type="entry name" value="Alcohol_dehydrogenase_Fe"/>
</dbReference>
<evidence type="ECO:0000256" key="4">
    <source>
        <dbReference type="ARBA" id="ARBA00023027"/>
    </source>
</evidence>
<accession>A0ABQ1PEP3</accession>
<evidence type="ECO:0000259" key="5">
    <source>
        <dbReference type="Pfam" id="PF00465"/>
    </source>
</evidence>
<comment type="cofactor">
    <cofactor evidence="1">
        <name>Fe cation</name>
        <dbReference type="ChEBI" id="CHEBI:24875"/>
    </cofactor>
</comment>
<dbReference type="RefSeq" id="WP_150276598.1">
    <property type="nucleotide sequence ID" value="NZ_BMFF01000002.1"/>
</dbReference>
<keyword evidence="3" id="KW-0560">Oxidoreductase</keyword>
<proteinExistence type="inferred from homology"/>
<evidence type="ECO:0000256" key="1">
    <source>
        <dbReference type="ARBA" id="ARBA00001962"/>
    </source>
</evidence>
<evidence type="ECO:0000256" key="3">
    <source>
        <dbReference type="ARBA" id="ARBA00023002"/>
    </source>
</evidence>
<dbReference type="Pfam" id="PF00465">
    <property type="entry name" value="Fe-ADH"/>
    <property type="match status" value="1"/>
</dbReference>
<dbReference type="CDD" id="cd08193">
    <property type="entry name" value="HVD"/>
    <property type="match status" value="1"/>
</dbReference>
<sequence length="386" mass="40420">MSPFLFATTAQILCESGSAVRLAELCKERGASRVMIVTDPGITKLGMLDSITPGFAKAGVAYEIFDEVQADPPEAVVMAAVEQGRAMGADLVVGFGGGSSMDVAKLVAFLAHPDCNQQLSDIYGVGNAKGQRLPLIQVPTTAGTGSEVTQISIITTGETTKMGVVSPVLLPDMALLDADLTVGLPPAVTAATGIDAMVHAIEAYTSKIKKNPLSDMLAREALRLLAANLDEAVHNGSNREARQGMLLGALLAGQAFANAPVAAVHALAYPLGGHFHIPHGLSNALVLPAVIEFNSSAAEDLYAELAPLLVKDLKAGNATSLTEQLVAELSALSPRCKLPTRLRDAGVPEDMLPQLAKDAMLQQRLLVNNPRELTEADALAIYRKAF</sequence>